<feature type="non-terminal residue" evidence="2">
    <location>
        <position position="329"/>
    </location>
</feature>
<evidence type="ECO:0000313" key="2">
    <source>
        <dbReference type="EMBL" id="JAS44386.1"/>
    </source>
</evidence>
<feature type="compositionally biased region" description="Polar residues" evidence="1">
    <location>
        <begin position="297"/>
        <end position="306"/>
    </location>
</feature>
<reference evidence="2" key="1">
    <citation type="submission" date="2015-11" db="EMBL/GenBank/DDBJ databases">
        <title>De novo transcriptome assembly of four potential Pierce s Disease insect vectors from Arizona vineyards.</title>
        <authorList>
            <person name="Tassone E.E."/>
        </authorList>
    </citation>
    <scope>NUCLEOTIDE SEQUENCE</scope>
</reference>
<protein>
    <submittedName>
        <fullName evidence="2">Uncharacterized protein</fullName>
    </submittedName>
</protein>
<feature type="compositionally biased region" description="Polar residues" evidence="1">
    <location>
        <begin position="58"/>
        <end position="79"/>
    </location>
</feature>
<dbReference type="EMBL" id="GECZ01025383">
    <property type="protein sequence ID" value="JAS44386.1"/>
    <property type="molecule type" value="Transcribed_RNA"/>
</dbReference>
<dbReference type="AlphaFoldDB" id="A0A1B6F285"/>
<proteinExistence type="predicted"/>
<accession>A0A1B6F285</accession>
<feature type="compositionally biased region" description="Polar residues" evidence="1">
    <location>
        <begin position="214"/>
        <end position="225"/>
    </location>
</feature>
<evidence type="ECO:0000256" key="1">
    <source>
        <dbReference type="SAM" id="MobiDB-lite"/>
    </source>
</evidence>
<feature type="compositionally biased region" description="Basic and acidic residues" evidence="1">
    <location>
        <begin position="145"/>
        <end position="156"/>
    </location>
</feature>
<gene>
    <name evidence="2" type="ORF">g.41488</name>
</gene>
<organism evidence="2">
    <name type="scientific">Cuerna arida</name>
    <dbReference type="NCBI Taxonomy" id="1464854"/>
    <lineage>
        <taxon>Eukaryota</taxon>
        <taxon>Metazoa</taxon>
        <taxon>Ecdysozoa</taxon>
        <taxon>Arthropoda</taxon>
        <taxon>Hexapoda</taxon>
        <taxon>Insecta</taxon>
        <taxon>Pterygota</taxon>
        <taxon>Neoptera</taxon>
        <taxon>Paraneoptera</taxon>
        <taxon>Hemiptera</taxon>
        <taxon>Auchenorrhyncha</taxon>
        <taxon>Membracoidea</taxon>
        <taxon>Cicadellidae</taxon>
        <taxon>Cicadellinae</taxon>
        <taxon>Proconiini</taxon>
        <taxon>Cuerna</taxon>
    </lineage>
</organism>
<feature type="compositionally biased region" description="Basic and acidic residues" evidence="1">
    <location>
        <begin position="80"/>
        <end position="94"/>
    </location>
</feature>
<feature type="non-terminal residue" evidence="2">
    <location>
        <position position="1"/>
    </location>
</feature>
<feature type="region of interest" description="Disordered" evidence="1">
    <location>
        <begin position="288"/>
        <end position="307"/>
    </location>
</feature>
<feature type="region of interest" description="Disordered" evidence="1">
    <location>
        <begin position="1"/>
        <end position="183"/>
    </location>
</feature>
<feature type="compositionally biased region" description="Basic and acidic residues" evidence="1">
    <location>
        <begin position="121"/>
        <end position="131"/>
    </location>
</feature>
<feature type="region of interest" description="Disordered" evidence="1">
    <location>
        <begin position="196"/>
        <end position="229"/>
    </location>
</feature>
<sequence length="329" mass="36650">WRRSTSRESSLLPRDGSVNKIGAPQRTGSLKSSGKDKPPPYRPATVRNNADSLRRHLNSTSTAEQIEQETITPSTPSDQSHQEKNTNEIERIDGKLTPSYNYSNRGIPTAEIIGSTVKKYSRSESKSESAKKTSKLPRVSPKTVQEQKGENKEEVKSPLNKNNVPEPAVSQGQPRRNSLERPSFYNSLYKTGLRSYGSSMSRSMNLPPDYSLNGDLSSGPSTPTGSDHLIKLDNYLSSRMDNGESSMSEYDFHKTRPFSTLGRSYSIKGPAVTKPYDTLKTTKKPSMETDLEAKYSRSPSTITRVSSLKESDRFSSRFLRPKSFYGATD</sequence>
<name>A0A1B6F285_9HEMI</name>